<evidence type="ECO:0000256" key="7">
    <source>
        <dbReference type="SAM" id="Phobius"/>
    </source>
</evidence>
<dbReference type="PANTHER" id="PTHR30012:SF0">
    <property type="entry name" value="TYPE II SECRETION SYSTEM PROTEIN F-RELATED"/>
    <property type="match status" value="1"/>
</dbReference>
<dbReference type="Gene3D" id="1.20.81.30">
    <property type="entry name" value="Type II secretion system (T2SS), domain F"/>
    <property type="match status" value="2"/>
</dbReference>
<evidence type="ECO:0000313" key="10">
    <source>
        <dbReference type="Proteomes" id="UP000659630"/>
    </source>
</evidence>
<comment type="subcellular location">
    <subcellularLocation>
        <location evidence="1">Cell membrane</location>
        <topology evidence="1">Multi-pass membrane protein</topology>
    </subcellularLocation>
</comment>
<sequence>MAATPKTKRLTDGELSVFCAQIAMLLRSGISVTEGLGIMVEDTENAEGRAILQTALDHCELGEPLTAGLAASGAFPRYLLDMAAIGEETGRLDEVMDALAAYYEREEALHEAVRSAVRYPLVMIVMMVVVLGVLLVKVLPVFNEVFLQLGAEMSGISLSILHVGQALSRYSVVLVVIAAAVAAFCLWCSKTAAGRAFKAKHFGARVFGSRKLAAKIGSARFASGMSLMLASGLDTDKSLAMVGRLVDNPQVQQKIVRCQKLIEEDGLNFGDALVGSELFSGVYARMVTVGFKTGSADAVMKKLADRYQDEVDAEVTRLVSLVEPTLVAVFSVLVGFILLSVMLPLMGIMSSIG</sequence>
<dbReference type="InterPro" id="IPR003004">
    <property type="entry name" value="GspF/PilC"/>
</dbReference>
<feature type="transmembrane region" description="Helical" evidence="7">
    <location>
        <begin position="119"/>
        <end position="139"/>
    </location>
</feature>
<keyword evidence="3" id="KW-1003">Cell membrane</keyword>
<comment type="similarity">
    <text evidence="2">Belongs to the GSP F family.</text>
</comment>
<evidence type="ECO:0000256" key="1">
    <source>
        <dbReference type="ARBA" id="ARBA00004651"/>
    </source>
</evidence>
<evidence type="ECO:0000259" key="8">
    <source>
        <dbReference type="Pfam" id="PF00482"/>
    </source>
</evidence>
<dbReference type="PANTHER" id="PTHR30012">
    <property type="entry name" value="GENERAL SECRETION PATHWAY PROTEIN"/>
    <property type="match status" value="1"/>
</dbReference>
<evidence type="ECO:0000256" key="3">
    <source>
        <dbReference type="ARBA" id="ARBA00022475"/>
    </source>
</evidence>
<dbReference type="GO" id="GO:0005886">
    <property type="term" value="C:plasma membrane"/>
    <property type="evidence" value="ECO:0007669"/>
    <property type="project" value="UniProtKB-SubCell"/>
</dbReference>
<name>A0A923IDJ7_9FIRM</name>
<dbReference type="InterPro" id="IPR042094">
    <property type="entry name" value="T2SS_GspF_sf"/>
</dbReference>
<evidence type="ECO:0000256" key="5">
    <source>
        <dbReference type="ARBA" id="ARBA00022989"/>
    </source>
</evidence>
<dbReference type="PRINTS" id="PR00812">
    <property type="entry name" value="BCTERIALGSPF"/>
</dbReference>
<keyword evidence="6 7" id="KW-0472">Membrane</keyword>
<dbReference type="RefSeq" id="WP_186887525.1">
    <property type="nucleotide sequence ID" value="NZ_JACONZ010000002.1"/>
</dbReference>
<feature type="transmembrane region" description="Helical" evidence="7">
    <location>
        <begin position="326"/>
        <end position="349"/>
    </location>
</feature>
<feature type="domain" description="Type II secretion system protein GspF" evidence="8">
    <location>
        <begin position="18"/>
        <end position="140"/>
    </location>
</feature>
<reference evidence="9" key="1">
    <citation type="submission" date="2020-08" db="EMBL/GenBank/DDBJ databases">
        <title>Genome public.</title>
        <authorList>
            <person name="Liu C."/>
            <person name="Sun Q."/>
        </authorList>
    </citation>
    <scope>NUCLEOTIDE SEQUENCE</scope>
    <source>
        <strain evidence="9">BX8</strain>
    </source>
</reference>
<evidence type="ECO:0000256" key="4">
    <source>
        <dbReference type="ARBA" id="ARBA00022692"/>
    </source>
</evidence>
<protein>
    <submittedName>
        <fullName evidence="9">Type II secretion system F family protein</fullName>
    </submittedName>
</protein>
<keyword evidence="4 7" id="KW-0812">Transmembrane</keyword>
<feature type="domain" description="Type II secretion system protein GspF" evidence="8">
    <location>
        <begin position="222"/>
        <end position="344"/>
    </location>
</feature>
<feature type="transmembrane region" description="Helical" evidence="7">
    <location>
        <begin position="167"/>
        <end position="188"/>
    </location>
</feature>
<gene>
    <name evidence="9" type="ORF">H8S23_06540</name>
</gene>
<dbReference type="InterPro" id="IPR018076">
    <property type="entry name" value="T2SS_GspF_dom"/>
</dbReference>
<dbReference type="AlphaFoldDB" id="A0A923IDJ7"/>
<accession>A0A923IDJ7</accession>
<evidence type="ECO:0000256" key="2">
    <source>
        <dbReference type="ARBA" id="ARBA00005745"/>
    </source>
</evidence>
<organism evidence="9 10">
    <name type="scientific">Anaerofilum hominis</name>
    <dbReference type="NCBI Taxonomy" id="2763016"/>
    <lineage>
        <taxon>Bacteria</taxon>
        <taxon>Bacillati</taxon>
        <taxon>Bacillota</taxon>
        <taxon>Clostridia</taxon>
        <taxon>Eubacteriales</taxon>
        <taxon>Oscillospiraceae</taxon>
        <taxon>Anaerofilum</taxon>
    </lineage>
</organism>
<dbReference type="Pfam" id="PF00482">
    <property type="entry name" value="T2SSF"/>
    <property type="match status" value="2"/>
</dbReference>
<proteinExistence type="inferred from homology"/>
<evidence type="ECO:0000256" key="6">
    <source>
        <dbReference type="ARBA" id="ARBA00023136"/>
    </source>
</evidence>
<dbReference type="EMBL" id="JACONZ010000002">
    <property type="protein sequence ID" value="MBC5581160.1"/>
    <property type="molecule type" value="Genomic_DNA"/>
</dbReference>
<evidence type="ECO:0000313" key="9">
    <source>
        <dbReference type="EMBL" id="MBC5581160.1"/>
    </source>
</evidence>
<keyword evidence="10" id="KW-1185">Reference proteome</keyword>
<comment type="caution">
    <text evidence="9">The sequence shown here is derived from an EMBL/GenBank/DDBJ whole genome shotgun (WGS) entry which is preliminary data.</text>
</comment>
<dbReference type="Proteomes" id="UP000659630">
    <property type="component" value="Unassembled WGS sequence"/>
</dbReference>
<keyword evidence="5 7" id="KW-1133">Transmembrane helix</keyword>